<evidence type="ECO:0000313" key="1">
    <source>
        <dbReference type="EMBL" id="TWU16810.1"/>
    </source>
</evidence>
<protein>
    <recommendedName>
        <fullName evidence="3">Elp3/MiaA/NifB-like radical SAM core domain-containing protein</fullName>
    </recommendedName>
</protein>
<sequence>MEHEAIGENRTRPTLTLLLTARRCPVECVFCDLWKHNHPGATPVGSIPHQIRGATASLTSPVGTWAIKLYNGGNFTDPLSIPPADWPEIAELCKPFERVIVENHATMCGERLLRFRDLLSPQLEVAVGLETSNPDVLARQQKQMTLDDFAGAAEFLQRNEIALRCFVMLQLPHANPKKCVDDAVQAVIHAAQAGAQFVAIIPTRSDTPAMQKLIATGEFVSPTLMQLETALHDSLSQIRTDDSGCVVTADTWDIEMVRHCPTCQDARIKNIQAMNSRQQSLPVSRCDRCGS</sequence>
<name>A0A5C6BWY7_9BACT</name>
<dbReference type="Proteomes" id="UP000319908">
    <property type="component" value="Unassembled WGS sequence"/>
</dbReference>
<dbReference type="SFLD" id="SFLDS00029">
    <property type="entry name" value="Radical_SAM"/>
    <property type="match status" value="1"/>
</dbReference>
<evidence type="ECO:0000313" key="2">
    <source>
        <dbReference type="Proteomes" id="UP000319908"/>
    </source>
</evidence>
<dbReference type="OrthoDB" id="273870at2"/>
<dbReference type="EMBL" id="SJPU01000002">
    <property type="protein sequence ID" value="TWU16810.1"/>
    <property type="molecule type" value="Genomic_DNA"/>
</dbReference>
<dbReference type="InterPro" id="IPR007197">
    <property type="entry name" value="rSAM"/>
</dbReference>
<dbReference type="SUPFAM" id="SSF102114">
    <property type="entry name" value="Radical SAM enzymes"/>
    <property type="match status" value="1"/>
</dbReference>
<gene>
    <name evidence="1" type="ORF">Poly21_40170</name>
</gene>
<dbReference type="InterPro" id="IPR058240">
    <property type="entry name" value="rSAM_sf"/>
</dbReference>
<accession>A0A5C6BWY7</accession>
<dbReference type="GO" id="GO:0003824">
    <property type="term" value="F:catalytic activity"/>
    <property type="evidence" value="ECO:0007669"/>
    <property type="project" value="InterPro"/>
</dbReference>
<organism evidence="1 2">
    <name type="scientific">Allorhodopirellula heiligendammensis</name>
    <dbReference type="NCBI Taxonomy" id="2714739"/>
    <lineage>
        <taxon>Bacteria</taxon>
        <taxon>Pseudomonadati</taxon>
        <taxon>Planctomycetota</taxon>
        <taxon>Planctomycetia</taxon>
        <taxon>Pirellulales</taxon>
        <taxon>Pirellulaceae</taxon>
        <taxon>Allorhodopirellula</taxon>
    </lineage>
</organism>
<dbReference type="GO" id="GO:0051536">
    <property type="term" value="F:iron-sulfur cluster binding"/>
    <property type="evidence" value="ECO:0007669"/>
    <property type="project" value="InterPro"/>
</dbReference>
<comment type="caution">
    <text evidence="1">The sequence shown here is derived from an EMBL/GenBank/DDBJ whole genome shotgun (WGS) entry which is preliminary data.</text>
</comment>
<dbReference type="AlphaFoldDB" id="A0A5C6BWY7"/>
<evidence type="ECO:0008006" key="3">
    <source>
        <dbReference type="Google" id="ProtNLM"/>
    </source>
</evidence>
<dbReference type="RefSeq" id="WP_146408366.1">
    <property type="nucleotide sequence ID" value="NZ_SJPU01000002.1"/>
</dbReference>
<proteinExistence type="predicted"/>
<keyword evidence="2" id="KW-1185">Reference proteome</keyword>
<reference evidence="1 2" key="1">
    <citation type="journal article" date="2020" name="Antonie Van Leeuwenhoek">
        <title>Rhodopirellula heiligendammensis sp. nov., Rhodopirellula pilleata sp. nov., and Rhodopirellula solitaria sp. nov. isolated from natural or artificial marine surfaces in Northern Germany and California, USA, and emended description of the genus Rhodopirellula.</title>
        <authorList>
            <person name="Kallscheuer N."/>
            <person name="Wiegand S."/>
            <person name="Jogler M."/>
            <person name="Boedeker C."/>
            <person name="Peeters S.H."/>
            <person name="Rast P."/>
            <person name="Heuer A."/>
            <person name="Jetten M.S.M."/>
            <person name="Rohde M."/>
            <person name="Jogler C."/>
        </authorList>
    </citation>
    <scope>NUCLEOTIDE SEQUENCE [LARGE SCALE GENOMIC DNA]</scope>
    <source>
        <strain evidence="1 2">Poly21</strain>
    </source>
</reference>